<organism evidence="1">
    <name type="scientific">candidate division WOR-3 bacterium</name>
    <dbReference type="NCBI Taxonomy" id="2052148"/>
    <lineage>
        <taxon>Bacteria</taxon>
        <taxon>Bacteria division WOR-3</taxon>
    </lineage>
</organism>
<dbReference type="InterPro" id="IPR027417">
    <property type="entry name" value="P-loop_NTPase"/>
</dbReference>
<name>A0A7C2P9E3_UNCW3</name>
<proteinExistence type="predicted"/>
<dbReference type="AlphaFoldDB" id="A0A7C2P9E3"/>
<sequence>MSGETEEKGEIIGKTTATERFPNTVEEFYFWVEPGKVINPFDFVSVDHIKGTTTIGLVSSMKLITDAKSQLADFVSSEFGKVESVPQTPRIETTVAKAKVMSNISAELPIEVLMPVSANKIVRFATKDEIRAGLGLLAVPEEKRIPIGVIEMSNGTQVSVFVDSEYLLGPQGAHLNISGITGLATKTSYLMFLIQTIYQRKKDQVAIIIFNVKQDDLLHLDEEPTDITPDDEEMYEIVGVSKETFPLSDPQKEIRGVKYFLPRGFRGQPNSAYIPREHYVYAYALSDVHNRLDLLFHGVPDPYLTMRGIIDYIMERYGQLRFRSNVTDPNTGQVIRRAGSPVITWEDLRLFEDYPKEVVRYERTALRFRGLLRQFTTSDLFVNQRSYTQVYLGEEVKKIKAGEIYVIDIARITDEREQAFIIGDVMRSLDEMYGERESKEIPSKIIILIDELNRYAPRIGAFEEISPVTEQIREIARTGRSRGTILFTAEQFKSSVDRQIIENSAMQVVGRTGSSELTSDVYRFLDPEIKDIATRLEKGELIVSHPTFRRAIKIRFPKPYYKRIG</sequence>
<dbReference type="InterPro" id="IPR051162">
    <property type="entry name" value="T4SS_component"/>
</dbReference>
<dbReference type="GO" id="GO:0005524">
    <property type="term" value="F:ATP binding"/>
    <property type="evidence" value="ECO:0007669"/>
    <property type="project" value="UniProtKB-KW"/>
</dbReference>
<accession>A0A7C2P9E3</accession>
<keyword evidence="1" id="KW-0067">ATP-binding</keyword>
<keyword evidence="1" id="KW-0547">Nucleotide-binding</keyword>
<dbReference type="SUPFAM" id="SSF52540">
    <property type="entry name" value="P-loop containing nucleoside triphosphate hydrolases"/>
    <property type="match status" value="1"/>
</dbReference>
<protein>
    <submittedName>
        <fullName evidence="1">ATP-binding protein</fullName>
    </submittedName>
</protein>
<gene>
    <name evidence="1" type="ORF">ENQ77_03460</name>
</gene>
<reference evidence="1" key="1">
    <citation type="journal article" date="2020" name="mSystems">
        <title>Genome- and Community-Level Interaction Insights into Carbon Utilization and Element Cycling Functions of Hydrothermarchaeota in Hydrothermal Sediment.</title>
        <authorList>
            <person name="Zhou Z."/>
            <person name="Liu Y."/>
            <person name="Xu W."/>
            <person name="Pan J."/>
            <person name="Luo Z.H."/>
            <person name="Li M."/>
        </authorList>
    </citation>
    <scope>NUCLEOTIDE SEQUENCE [LARGE SCALE GENOMIC DNA]</scope>
    <source>
        <strain evidence="1">SpSt-34</strain>
    </source>
</reference>
<evidence type="ECO:0000313" key="1">
    <source>
        <dbReference type="EMBL" id="HEN27717.1"/>
    </source>
</evidence>
<comment type="caution">
    <text evidence="1">The sequence shown here is derived from an EMBL/GenBank/DDBJ whole genome shotgun (WGS) entry which is preliminary data.</text>
</comment>
<dbReference type="Gene3D" id="3.40.50.300">
    <property type="entry name" value="P-loop containing nucleotide triphosphate hydrolases"/>
    <property type="match status" value="1"/>
</dbReference>
<dbReference type="PANTHER" id="PTHR30121">
    <property type="entry name" value="UNCHARACTERIZED PROTEIN YJGR-RELATED"/>
    <property type="match status" value="1"/>
</dbReference>
<dbReference type="EMBL" id="DSOL01000100">
    <property type="protein sequence ID" value="HEN27717.1"/>
    <property type="molecule type" value="Genomic_DNA"/>
</dbReference>
<dbReference type="PANTHER" id="PTHR30121:SF6">
    <property type="entry name" value="SLR6007 PROTEIN"/>
    <property type="match status" value="1"/>
</dbReference>